<dbReference type="Pfam" id="PF15072">
    <property type="entry name" value="HROB"/>
    <property type="match status" value="1"/>
</dbReference>
<comment type="caution">
    <text evidence="3">The sequence shown here is derived from an EMBL/GenBank/DDBJ whole genome shotgun (WGS) entry which is preliminary data.</text>
</comment>
<dbReference type="InterPro" id="IPR028045">
    <property type="entry name" value="HROB"/>
</dbReference>
<dbReference type="PANTHER" id="PTHR14523:SF1">
    <property type="entry name" value="HOMOLOGOUS RECOMBINATION OB-FOLD PROTEIN"/>
    <property type="match status" value="1"/>
</dbReference>
<feature type="region of interest" description="Disordered" evidence="1">
    <location>
        <begin position="17"/>
        <end position="46"/>
    </location>
</feature>
<name>A0A2A9M8C5_BESBE</name>
<dbReference type="AlphaFoldDB" id="A0A2A9M8C5"/>
<dbReference type="EMBL" id="NWUJ01000013">
    <property type="protein sequence ID" value="PFH31933.1"/>
    <property type="molecule type" value="Genomic_DNA"/>
</dbReference>
<feature type="compositionally biased region" description="Low complexity" evidence="1">
    <location>
        <begin position="765"/>
        <end position="776"/>
    </location>
</feature>
<dbReference type="GeneID" id="40307485"/>
<feature type="compositionally biased region" description="Low complexity" evidence="1">
    <location>
        <begin position="20"/>
        <end position="37"/>
    </location>
</feature>
<dbReference type="InterPro" id="IPR058570">
    <property type="entry name" value="HROB_OB"/>
</dbReference>
<evidence type="ECO:0000313" key="4">
    <source>
        <dbReference type="Proteomes" id="UP000224006"/>
    </source>
</evidence>
<feature type="compositionally biased region" description="Low complexity" evidence="1">
    <location>
        <begin position="283"/>
        <end position="299"/>
    </location>
</feature>
<feature type="compositionally biased region" description="Basic and acidic residues" evidence="1">
    <location>
        <begin position="823"/>
        <end position="833"/>
    </location>
</feature>
<feature type="region of interest" description="Disordered" evidence="1">
    <location>
        <begin position="274"/>
        <end position="307"/>
    </location>
</feature>
<evidence type="ECO:0000259" key="2">
    <source>
        <dbReference type="Pfam" id="PF15072"/>
    </source>
</evidence>
<feature type="compositionally biased region" description="Polar residues" evidence="1">
    <location>
        <begin position="809"/>
        <end position="821"/>
    </location>
</feature>
<dbReference type="Proteomes" id="UP000224006">
    <property type="component" value="Chromosome XII"/>
</dbReference>
<dbReference type="OrthoDB" id="333931at2759"/>
<dbReference type="KEGG" id="bbes:BESB_024250"/>
<feature type="region of interest" description="Disordered" evidence="1">
    <location>
        <begin position="762"/>
        <end position="855"/>
    </location>
</feature>
<dbReference type="RefSeq" id="XP_029215942.1">
    <property type="nucleotide sequence ID" value="XM_029361127.1"/>
</dbReference>
<reference evidence="3 4" key="1">
    <citation type="submission" date="2017-09" db="EMBL/GenBank/DDBJ databases">
        <title>Genome sequencing of Besnoitia besnoiti strain Bb-Ger1.</title>
        <authorList>
            <person name="Schares G."/>
            <person name="Venepally P."/>
            <person name="Lorenzi H.A."/>
        </authorList>
    </citation>
    <scope>NUCLEOTIDE SEQUENCE [LARGE SCALE GENOMIC DNA]</scope>
    <source>
        <strain evidence="3 4">Bb-Ger1</strain>
    </source>
</reference>
<gene>
    <name evidence="3" type="ORF">BESB_024250</name>
</gene>
<feature type="domain" description="Homologous recombination OB-fold protein OB-fold" evidence="2">
    <location>
        <begin position="652"/>
        <end position="745"/>
    </location>
</feature>
<evidence type="ECO:0000256" key="1">
    <source>
        <dbReference type="SAM" id="MobiDB-lite"/>
    </source>
</evidence>
<feature type="region of interest" description="Disordered" evidence="1">
    <location>
        <begin position="877"/>
        <end position="923"/>
    </location>
</feature>
<dbReference type="VEuPathDB" id="ToxoDB:BESB_024250"/>
<feature type="compositionally biased region" description="Polar residues" evidence="1">
    <location>
        <begin position="883"/>
        <end position="903"/>
    </location>
</feature>
<accession>A0A2A9M8C5</accession>
<feature type="compositionally biased region" description="Polar residues" evidence="1">
    <location>
        <begin position="200"/>
        <end position="213"/>
    </location>
</feature>
<keyword evidence="4" id="KW-1185">Reference proteome</keyword>
<evidence type="ECO:0000313" key="3">
    <source>
        <dbReference type="EMBL" id="PFH31933.1"/>
    </source>
</evidence>
<protein>
    <recommendedName>
        <fullName evidence="2">Homologous recombination OB-fold protein OB-fold domain-containing protein</fullName>
    </recommendedName>
</protein>
<dbReference type="GO" id="GO:0000725">
    <property type="term" value="P:recombinational repair"/>
    <property type="evidence" value="ECO:0007669"/>
    <property type="project" value="InterPro"/>
</dbReference>
<feature type="region of interest" description="Disordered" evidence="1">
    <location>
        <begin position="406"/>
        <end position="435"/>
    </location>
</feature>
<sequence length="1053" mass="108505">MEGFNLEGLDFEALDGAGQAAAPASAPERAAWSSARSGTSPDAASLAESIFSPATLTVRSPAALPGNETAFESRAPAANSCPLASCQRRVFDGAASSSLQTERQTHAALSVSQDGANAAAALADAHSAHAASAAGGKPRRQWSAFTRAASHAPAARKDSESAGARDGARGVRALGSAPPPAGRQWADGRAGVAPPAPQSRLGSSPAQCHSSQGVHARDASASFAASLATKVEESGGVARRLGPHVSAAEAPSSSRVRSWCSLGRGSTSMFSADTRAAGRNRQSQHSSQAQQHASFVSAQTNTESGPGRVPAVGAICKDGDDLGCLDISPEASARSWGSPFSAVLRSETKAQLSFSSHPDTARFSVGRKISGEENFLGLAARDSRPAPWGPSGLSDRRGREPLLQDAQAFGRSPVPRLFAGSSTPQRDAAASQPVFGAVSASRSRIRGCGLQVKPERRGVCTPQHGAQTARFDRSQAAERGVRFVGEGRTEANDADADDLQWDRADDEVLESKPKPSPRLAGPAGLLLSRMQQAETAKRLKTEGAASPNGGVNFGSLTGPNGAASLARRALFTPTSEEIECLDSDEEDAELERAPDLSRSVAWIKALFFAALPLDDFHLGIIATAPDSAAVSRSFLYRDNIASILSRVAPAAYKVAQLLAAVKVSFARPRSGDGTKNEEAEEALLHLLDPTGVMPAVVHSRAMASQPNLAAGSAMLLRDVTVFLSDCRLPCLAITQASIVRIFPPEDWTPALQAAFVTERDKELSESSTSEGSLSVSMGGGAPSVGAQTQGRARGGSRERPQSDSFADAQKTSQGSVPSSASRCDVKHEAELHACSKPAHGATSREAATQHVHMSPVEVDDVSSLIDDLETLEDPDAAAAPSVHASQGSPCAESANTSHAQSGASGLPTFALSPSNGGGGCSESADMNGRSIVFREGSAPRVERAAGDGGLPVSSVGMRTDGNELEAALQQAAMQSPTRRRNGECEAARRQLGAVEASPGFLGSQETHAAGAVAAGRGQAASCSESGAAIEAAANDPLVELLDILLDDPETGSL</sequence>
<dbReference type="PANTHER" id="PTHR14523">
    <property type="entry name" value="UNCHARACTERIZED PROTEIN C17ORF53 HOMOLOG"/>
    <property type="match status" value="1"/>
</dbReference>
<feature type="compositionally biased region" description="Low complexity" evidence="1">
    <location>
        <begin position="162"/>
        <end position="175"/>
    </location>
</feature>
<organism evidence="3 4">
    <name type="scientific">Besnoitia besnoiti</name>
    <name type="common">Apicomplexan protozoan</name>
    <dbReference type="NCBI Taxonomy" id="94643"/>
    <lineage>
        <taxon>Eukaryota</taxon>
        <taxon>Sar</taxon>
        <taxon>Alveolata</taxon>
        <taxon>Apicomplexa</taxon>
        <taxon>Conoidasida</taxon>
        <taxon>Coccidia</taxon>
        <taxon>Eucoccidiorida</taxon>
        <taxon>Eimeriorina</taxon>
        <taxon>Sarcocystidae</taxon>
        <taxon>Besnoitia</taxon>
    </lineage>
</organism>
<feature type="region of interest" description="Disordered" evidence="1">
    <location>
        <begin position="130"/>
        <end position="215"/>
    </location>
</feature>
<proteinExistence type="predicted"/>